<dbReference type="EMBL" id="JAMZMK010012039">
    <property type="protein sequence ID" value="KAI7725155.1"/>
    <property type="molecule type" value="Genomic_DNA"/>
</dbReference>
<gene>
    <name evidence="1" type="ORF">M8C21_013901</name>
</gene>
<keyword evidence="2" id="KW-1185">Reference proteome</keyword>
<reference evidence="1" key="1">
    <citation type="submission" date="2022-06" db="EMBL/GenBank/DDBJ databases">
        <title>Uncovering the hologenomic basis of an extraordinary plant invasion.</title>
        <authorList>
            <person name="Bieker V.C."/>
            <person name="Martin M.D."/>
            <person name="Gilbert T."/>
            <person name="Hodgins K."/>
            <person name="Battlay P."/>
            <person name="Petersen B."/>
            <person name="Wilson J."/>
        </authorList>
    </citation>
    <scope>NUCLEOTIDE SEQUENCE</scope>
    <source>
        <strain evidence="1">AA19_3_7</strain>
        <tissue evidence="1">Leaf</tissue>
    </source>
</reference>
<comment type="caution">
    <text evidence="1">The sequence shown here is derived from an EMBL/GenBank/DDBJ whole genome shotgun (WGS) entry which is preliminary data.</text>
</comment>
<evidence type="ECO:0000313" key="1">
    <source>
        <dbReference type="EMBL" id="KAI7725155.1"/>
    </source>
</evidence>
<accession>A0AAD5G1L2</accession>
<protein>
    <submittedName>
        <fullName evidence="1">Uncharacterized protein</fullName>
    </submittedName>
</protein>
<feature type="non-terminal residue" evidence="1">
    <location>
        <position position="80"/>
    </location>
</feature>
<evidence type="ECO:0000313" key="2">
    <source>
        <dbReference type="Proteomes" id="UP001206925"/>
    </source>
</evidence>
<proteinExistence type="predicted"/>
<dbReference type="Proteomes" id="UP001206925">
    <property type="component" value="Unassembled WGS sequence"/>
</dbReference>
<organism evidence="1 2">
    <name type="scientific">Ambrosia artemisiifolia</name>
    <name type="common">Common ragweed</name>
    <dbReference type="NCBI Taxonomy" id="4212"/>
    <lineage>
        <taxon>Eukaryota</taxon>
        <taxon>Viridiplantae</taxon>
        <taxon>Streptophyta</taxon>
        <taxon>Embryophyta</taxon>
        <taxon>Tracheophyta</taxon>
        <taxon>Spermatophyta</taxon>
        <taxon>Magnoliopsida</taxon>
        <taxon>eudicotyledons</taxon>
        <taxon>Gunneridae</taxon>
        <taxon>Pentapetalae</taxon>
        <taxon>asterids</taxon>
        <taxon>campanulids</taxon>
        <taxon>Asterales</taxon>
        <taxon>Asteraceae</taxon>
        <taxon>Asteroideae</taxon>
        <taxon>Heliantheae alliance</taxon>
        <taxon>Heliantheae</taxon>
        <taxon>Ambrosia</taxon>
    </lineage>
</organism>
<name>A0AAD5G1L2_AMBAR</name>
<dbReference type="AlphaFoldDB" id="A0AAD5G1L2"/>
<sequence>IRSSNILVRNHANAKIIVVAKNNKVKTSRVQTVNKNTINDLTILYLNITPTKHSVNPSVQTPSTRKLIGFNYNGNPRDLS</sequence>